<feature type="domain" description="SH3" evidence="7">
    <location>
        <begin position="537"/>
        <end position="598"/>
    </location>
</feature>
<feature type="compositionally biased region" description="Low complexity" evidence="6">
    <location>
        <begin position="623"/>
        <end position="651"/>
    </location>
</feature>
<dbReference type="SUPFAM" id="SSF50044">
    <property type="entry name" value="SH3-domain"/>
    <property type="match status" value="3"/>
</dbReference>
<dbReference type="EMBL" id="JANPWB010000015">
    <property type="protein sequence ID" value="KAJ1090808.1"/>
    <property type="molecule type" value="Genomic_DNA"/>
</dbReference>
<feature type="compositionally biased region" description="Polar residues" evidence="6">
    <location>
        <begin position="752"/>
        <end position="777"/>
    </location>
</feature>
<dbReference type="FunFam" id="2.30.30.40:FF:000001">
    <property type="entry name" value="Sorbin and SH3 domain-containing protein 1 isoform 2"/>
    <property type="match status" value="1"/>
</dbReference>
<feature type="domain" description="SH3" evidence="7">
    <location>
        <begin position="796"/>
        <end position="857"/>
    </location>
</feature>
<feature type="region of interest" description="Disordered" evidence="6">
    <location>
        <begin position="420"/>
        <end position="453"/>
    </location>
</feature>
<dbReference type="AlphaFoldDB" id="A0AAV7LPI2"/>
<dbReference type="Pfam" id="PF02208">
    <property type="entry name" value="Sorb"/>
    <property type="match status" value="1"/>
</dbReference>
<dbReference type="PRINTS" id="PR00452">
    <property type="entry name" value="SH3DOMAIN"/>
</dbReference>
<keyword evidence="3" id="KW-0677">Repeat</keyword>
<feature type="compositionally biased region" description="Basic and acidic residues" evidence="6">
    <location>
        <begin position="182"/>
        <end position="201"/>
    </location>
</feature>
<feature type="region of interest" description="Disordered" evidence="6">
    <location>
        <begin position="372"/>
        <end position="407"/>
    </location>
</feature>
<evidence type="ECO:0000256" key="2">
    <source>
        <dbReference type="ARBA" id="ARBA00022443"/>
    </source>
</evidence>
<keyword evidence="10" id="KW-1185">Reference proteome</keyword>
<evidence type="ECO:0000256" key="6">
    <source>
        <dbReference type="SAM" id="MobiDB-lite"/>
    </source>
</evidence>
<evidence type="ECO:0000256" key="1">
    <source>
        <dbReference type="ARBA" id="ARBA00004282"/>
    </source>
</evidence>
<dbReference type="CDD" id="cd11921">
    <property type="entry name" value="SH3_Vinexin_1"/>
    <property type="match status" value="1"/>
</dbReference>
<dbReference type="InterPro" id="IPR001452">
    <property type="entry name" value="SH3_domain"/>
</dbReference>
<dbReference type="CDD" id="cd11780">
    <property type="entry name" value="SH3_Sorbs_3"/>
    <property type="match status" value="1"/>
</dbReference>
<evidence type="ECO:0000256" key="3">
    <source>
        <dbReference type="ARBA" id="ARBA00022737"/>
    </source>
</evidence>
<evidence type="ECO:0000259" key="7">
    <source>
        <dbReference type="PROSITE" id="PS50002"/>
    </source>
</evidence>
<feature type="region of interest" description="Disordered" evidence="6">
    <location>
        <begin position="159"/>
        <end position="209"/>
    </location>
</feature>
<evidence type="ECO:0000259" key="8">
    <source>
        <dbReference type="PROSITE" id="PS50831"/>
    </source>
</evidence>
<dbReference type="PANTHER" id="PTHR14167">
    <property type="entry name" value="SH3 DOMAIN-CONTAINING"/>
    <property type="match status" value="1"/>
</dbReference>
<feature type="region of interest" description="Disordered" evidence="6">
    <location>
        <begin position="79"/>
        <end position="104"/>
    </location>
</feature>
<feature type="region of interest" description="Disordered" evidence="6">
    <location>
        <begin position="294"/>
        <end position="345"/>
    </location>
</feature>
<dbReference type="PRINTS" id="PR00499">
    <property type="entry name" value="P67PHOX"/>
</dbReference>
<sequence>MDLQVTGAWTQQPGVRNFPTAMTSVQEASGLALEGGGFSSVRHADTFPHYARPGGTASYLPSAPDPSLGLTLDDFIPGHLQKRDNFPSPQGPVSSGVGRPLSPEHPALAKVHVVRYDGSNTLNFGFLDAPVTLPNGGEAQFHSWPKSGVCDQNEAPTSAQWLQGGTFPSHLPPVTGQPRPRSTPEDTDSGRDSPASPREEQWALGWTQGTDRRGEKRWIKYDGIGPVDDTGMPIASRSSVDKPRDWYRSMFQQIHKKLPESQYLGLLLDDAADTEPSDWSPNVSTAFQDIGPAEEEAPGQEHSPAAPWTLGGTYRGSTGSTPVSSQASQLSASRGDRAQEPPSQDIEVLLEKELTLFSDELDQDMRSMEMRWQPGQGPATKSPSAAGTPSADPDSPNPSYLGQCLTDPPRTVLSLMMERASSPSIQRTNWSRSPTLQESSVPQRPNSSDPLDAVDTAVKRDDRKMKAARVKFDFQAQSAKELTVQKGDIVYIHKQVDKNWFEGEHHGRVGIFPTNYVEVLPPTEIPKPIKPPTIQVLEYGEALAQYTFKGDLPVELSFRKGEQISLIRRVDENWYEGRISGTSRQGIFPANYVQVVKEPRVKGAEDLPGSPKLLTSGQNSRLSPAVSPSPQSPAARGPSPSSVRASSPGSSNVHRSLDSPSFLAMKNSQSPLPHRGGSPSLQQGDTGVLSSSPRGYSFTYPATPKDQVAPNNQASRNLQQTSPNQNQGGPGPDHRATNLQSPVVQPPHQQSARSLAQPTGMSQPQNSALDKSGSSSHPRAEESRLPRVSPKNGSDIHWDVYRALYHYTPHNEDELELIEGDLVNVMQQCDDGWFVGVCRRTQKFGTFPGNYVSLVAPE</sequence>
<dbReference type="SMART" id="SM00326">
    <property type="entry name" value="SH3"/>
    <property type="match status" value="3"/>
</dbReference>
<evidence type="ECO:0008006" key="11">
    <source>
        <dbReference type="Google" id="ProtNLM"/>
    </source>
</evidence>
<accession>A0AAV7LPI2</accession>
<dbReference type="SMART" id="SM00459">
    <property type="entry name" value="Sorb"/>
    <property type="match status" value="1"/>
</dbReference>
<dbReference type="Gene3D" id="2.30.30.40">
    <property type="entry name" value="SH3 Domains"/>
    <property type="match status" value="3"/>
</dbReference>
<evidence type="ECO:0000313" key="10">
    <source>
        <dbReference type="Proteomes" id="UP001066276"/>
    </source>
</evidence>
<feature type="compositionally biased region" description="Polar residues" evidence="6">
    <location>
        <begin position="709"/>
        <end position="727"/>
    </location>
</feature>
<feature type="compositionally biased region" description="Polar residues" evidence="6">
    <location>
        <begin position="613"/>
        <end position="622"/>
    </location>
</feature>
<organism evidence="9 10">
    <name type="scientific">Pleurodeles waltl</name>
    <name type="common">Iberian ribbed newt</name>
    <dbReference type="NCBI Taxonomy" id="8319"/>
    <lineage>
        <taxon>Eukaryota</taxon>
        <taxon>Metazoa</taxon>
        <taxon>Chordata</taxon>
        <taxon>Craniata</taxon>
        <taxon>Vertebrata</taxon>
        <taxon>Euteleostomi</taxon>
        <taxon>Amphibia</taxon>
        <taxon>Batrachia</taxon>
        <taxon>Caudata</taxon>
        <taxon>Salamandroidea</taxon>
        <taxon>Salamandridae</taxon>
        <taxon>Pleurodelinae</taxon>
        <taxon>Pleurodeles</taxon>
    </lineage>
</organism>
<dbReference type="PANTHER" id="PTHR14167:SF54">
    <property type="entry name" value="VINEXIN"/>
    <property type="match status" value="1"/>
</dbReference>
<dbReference type="InterPro" id="IPR003127">
    <property type="entry name" value="SoHo_dom"/>
</dbReference>
<feature type="domain" description="SH3" evidence="7">
    <location>
        <begin position="463"/>
        <end position="522"/>
    </location>
</feature>
<proteinExistence type="predicted"/>
<feature type="compositionally biased region" description="Low complexity" evidence="6">
    <location>
        <begin position="740"/>
        <end position="751"/>
    </location>
</feature>
<dbReference type="Pfam" id="PF00018">
    <property type="entry name" value="SH3_1"/>
    <property type="match status" value="1"/>
</dbReference>
<feature type="domain" description="SoHo" evidence="8">
    <location>
        <begin position="215"/>
        <end position="284"/>
    </location>
</feature>
<dbReference type="CDD" id="cd11924">
    <property type="entry name" value="SH3_Vinexin_2"/>
    <property type="match status" value="1"/>
</dbReference>
<feature type="compositionally biased region" description="Polar residues" evidence="6">
    <location>
        <begin position="421"/>
        <end position="449"/>
    </location>
</feature>
<dbReference type="InterPro" id="IPR036028">
    <property type="entry name" value="SH3-like_dom_sf"/>
</dbReference>
<evidence type="ECO:0000256" key="4">
    <source>
        <dbReference type="ARBA" id="ARBA00022949"/>
    </source>
</evidence>
<protein>
    <recommendedName>
        <fullName evidence="11">Sorbin and SH3 domain containing 3</fullName>
    </recommendedName>
</protein>
<dbReference type="PROSITE" id="PS50831">
    <property type="entry name" value="SOHO"/>
    <property type="match status" value="1"/>
</dbReference>
<evidence type="ECO:0000313" key="9">
    <source>
        <dbReference type="EMBL" id="KAJ1090808.1"/>
    </source>
</evidence>
<dbReference type="InterPro" id="IPR050384">
    <property type="entry name" value="Endophilin_SH3RF"/>
</dbReference>
<dbReference type="GO" id="GO:0070161">
    <property type="term" value="C:anchoring junction"/>
    <property type="evidence" value="ECO:0007669"/>
    <property type="project" value="UniProtKB-SubCell"/>
</dbReference>
<feature type="compositionally biased region" description="Polar residues" evidence="6">
    <location>
        <begin position="679"/>
        <end position="694"/>
    </location>
</feature>
<name>A0AAV7LPI2_PLEWA</name>
<dbReference type="InterPro" id="IPR035608">
    <property type="entry name" value="Vinexin_SH3_2"/>
</dbReference>
<gene>
    <name evidence="9" type="ORF">NDU88_003937</name>
</gene>
<dbReference type="Proteomes" id="UP001066276">
    <property type="component" value="Chromosome 11"/>
</dbReference>
<evidence type="ECO:0000256" key="5">
    <source>
        <dbReference type="PROSITE-ProRule" id="PRU00192"/>
    </source>
</evidence>
<feature type="region of interest" description="Disordered" evidence="6">
    <location>
        <begin position="603"/>
        <end position="793"/>
    </location>
</feature>
<dbReference type="Pfam" id="PF14604">
    <property type="entry name" value="SH3_9"/>
    <property type="match status" value="2"/>
</dbReference>
<dbReference type="PROSITE" id="PS50002">
    <property type="entry name" value="SH3"/>
    <property type="match status" value="3"/>
</dbReference>
<comment type="subcellular location">
    <subcellularLocation>
        <location evidence="1">Cell junction</location>
    </subcellularLocation>
</comment>
<reference evidence="9" key="1">
    <citation type="journal article" date="2022" name="bioRxiv">
        <title>Sequencing and chromosome-scale assembly of the giantPleurodeles waltlgenome.</title>
        <authorList>
            <person name="Brown T."/>
            <person name="Elewa A."/>
            <person name="Iarovenko S."/>
            <person name="Subramanian E."/>
            <person name="Araus A.J."/>
            <person name="Petzold A."/>
            <person name="Susuki M."/>
            <person name="Suzuki K.-i.T."/>
            <person name="Hayashi T."/>
            <person name="Toyoda A."/>
            <person name="Oliveira C."/>
            <person name="Osipova E."/>
            <person name="Leigh N.D."/>
            <person name="Simon A."/>
            <person name="Yun M.H."/>
        </authorList>
    </citation>
    <scope>NUCLEOTIDE SEQUENCE</scope>
    <source>
        <strain evidence="9">20211129_DDA</strain>
        <tissue evidence="9">Liver</tissue>
    </source>
</reference>
<keyword evidence="4" id="KW-0965">Cell junction</keyword>
<comment type="caution">
    <text evidence="9">The sequence shown here is derived from an EMBL/GenBank/DDBJ whole genome shotgun (WGS) entry which is preliminary data.</text>
</comment>
<feature type="compositionally biased region" description="Polar residues" evidence="6">
    <location>
        <begin position="315"/>
        <end position="332"/>
    </location>
</feature>
<dbReference type="InterPro" id="IPR035609">
    <property type="entry name" value="Vinexin_SH3_1"/>
</dbReference>
<keyword evidence="2 5" id="KW-0728">SH3 domain</keyword>